<dbReference type="Proteomes" id="UP000251314">
    <property type="component" value="Unassembled WGS sequence"/>
</dbReference>
<protein>
    <submittedName>
        <fullName evidence="6">Uncharacterized protein</fullName>
    </submittedName>
</protein>
<dbReference type="OrthoDB" id="10421320at2759"/>
<dbReference type="EMBL" id="RCMK01000671">
    <property type="protein sequence ID" value="KAG2916898.1"/>
    <property type="molecule type" value="Genomic_DNA"/>
</dbReference>
<evidence type="ECO:0000313" key="1">
    <source>
        <dbReference type="EMBL" id="KAG2850742.1"/>
    </source>
</evidence>
<organism evidence="6 7">
    <name type="scientific">Phytophthora cactorum</name>
    <dbReference type="NCBI Taxonomy" id="29920"/>
    <lineage>
        <taxon>Eukaryota</taxon>
        <taxon>Sar</taxon>
        <taxon>Stramenopiles</taxon>
        <taxon>Oomycota</taxon>
        <taxon>Peronosporomycetes</taxon>
        <taxon>Peronosporales</taxon>
        <taxon>Peronosporaceae</taxon>
        <taxon>Phytophthora</taxon>
    </lineage>
</organism>
<dbReference type="Proteomes" id="UP000735874">
    <property type="component" value="Unassembled WGS sequence"/>
</dbReference>
<evidence type="ECO:0000313" key="6">
    <source>
        <dbReference type="EMBL" id="RAW26913.1"/>
    </source>
</evidence>
<evidence type="ECO:0000313" key="4">
    <source>
        <dbReference type="EMBL" id="KAG2971265.1"/>
    </source>
</evidence>
<dbReference type="AlphaFoldDB" id="A0A329RQB6"/>
<evidence type="ECO:0000313" key="3">
    <source>
        <dbReference type="EMBL" id="KAG2916898.1"/>
    </source>
</evidence>
<dbReference type="Proteomes" id="UP000697107">
    <property type="component" value="Unassembled WGS sequence"/>
</dbReference>
<dbReference type="EMBL" id="RCMI01000671">
    <property type="protein sequence ID" value="KAG2901268.1"/>
    <property type="molecule type" value="Genomic_DNA"/>
</dbReference>
<accession>A0A329RQB6</accession>
<dbReference type="Proteomes" id="UP000760860">
    <property type="component" value="Unassembled WGS sequence"/>
</dbReference>
<proteinExistence type="predicted"/>
<comment type="caution">
    <text evidence="6">The sequence shown here is derived from an EMBL/GenBank/DDBJ whole genome shotgun (WGS) entry which is preliminary data.</text>
</comment>
<dbReference type="VEuPathDB" id="FungiDB:PC110_g16680"/>
<reference evidence="1" key="2">
    <citation type="submission" date="2018-10" db="EMBL/GenBank/DDBJ databases">
        <title>Effector identification in a new, highly contiguous assembly of the strawberry crown rot pathogen Phytophthora cactorum.</title>
        <authorList>
            <person name="Armitage A.D."/>
            <person name="Nellist C.F."/>
            <person name="Bates H."/>
            <person name="Vickerstaff R.J."/>
            <person name="Harrison R.J."/>
        </authorList>
    </citation>
    <scope>NUCLEOTIDE SEQUENCE</scope>
    <source>
        <strain evidence="1">15-7</strain>
        <strain evidence="2">4032</strain>
        <strain evidence="3">4040</strain>
        <strain evidence="4">P415</strain>
        <strain evidence="5">P421</strain>
    </source>
</reference>
<dbReference type="EMBL" id="MJFZ01000606">
    <property type="protein sequence ID" value="RAW26913.1"/>
    <property type="molecule type" value="Genomic_DNA"/>
</dbReference>
<sequence length="342" mass="39195">MSSNNKIILTTSQILEAHAAHGNDFIVINFESTRKFKNFAQYIDIDVKLADGKTTPVRYWKLSNEGIVVGSRLRKPEQRKYESIRMGVGLKDEDGVENANVKALQLLCEAFEEKMKQFKTDDIITDDARAPRKQADGTYRPFHLISTKIVSPMQTTAKDKETDDIVDLANPFFWLSIPKKKFFRNGEIPHESAHFEDKYYADEMGQPDMARPIMTHLYSPDFYNVEDFYHHPRTGKKIYKHLGAPDGDDNYMDNTNIQDYLTKGSALMGNLKFELAVSGRQCKLDVALYGRFYVKKEDVVDGPMGGQDDDAIDAFTTKYQKLTISKGKKDEDFEEEEFVDDD</sequence>
<reference evidence="6 7" key="1">
    <citation type="submission" date="2018-01" db="EMBL/GenBank/DDBJ databases">
        <title>Draft genome of the strawberry crown rot pathogen Phytophthora cactorum.</title>
        <authorList>
            <person name="Armitage A.D."/>
            <person name="Lysoe E."/>
            <person name="Nellist C.F."/>
            <person name="Harrison R.J."/>
            <person name="Brurberg M.B."/>
        </authorList>
    </citation>
    <scope>NUCLEOTIDE SEQUENCE [LARGE SCALE GENOMIC DNA]</scope>
    <source>
        <strain evidence="6 7">10300</strain>
    </source>
</reference>
<gene>
    <name evidence="6" type="ORF">PC110_g16680</name>
    <name evidence="1" type="ORF">PC113_g16506</name>
    <name evidence="2" type="ORF">PC115_g15932</name>
    <name evidence="3" type="ORF">PC117_g17590</name>
    <name evidence="4" type="ORF">PC118_g16390</name>
    <name evidence="5" type="ORF">PC129_g14823</name>
</gene>
<dbReference type="EMBL" id="RCMV01000655">
    <property type="protein sequence ID" value="KAG3214259.1"/>
    <property type="molecule type" value="Genomic_DNA"/>
</dbReference>
<dbReference type="EMBL" id="RCMG01000659">
    <property type="protein sequence ID" value="KAG2850742.1"/>
    <property type="molecule type" value="Genomic_DNA"/>
</dbReference>
<evidence type="ECO:0000313" key="2">
    <source>
        <dbReference type="EMBL" id="KAG2901268.1"/>
    </source>
</evidence>
<dbReference type="EMBL" id="RCML01000678">
    <property type="protein sequence ID" value="KAG2971265.1"/>
    <property type="molecule type" value="Genomic_DNA"/>
</dbReference>
<evidence type="ECO:0000313" key="5">
    <source>
        <dbReference type="EMBL" id="KAG3214259.1"/>
    </source>
</evidence>
<name>A0A329RQB6_9STRA</name>
<dbReference type="Proteomes" id="UP000774804">
    <property type="component" value="Unassembled WGS sequence"/>
</dbReference>
<dbReference type="Proteomes" id="UP000736787">
    <property type="component" value="Unassembled WGS sequence"/>
</dbReference>
<keyword evidence="7" id="KW-1185">Reference proteome</keyword>
<evidence type="ECO:0000313" key="7">
    <source>
        <dbReference type="Proteomes" id="UP000251314"/>
    </source>
</evidence>